<evidence type="ECO:0000256" key="1">
    <source>
        <dbReference type="SAM" id="MobiDB-lite"/>
    </source>
</evidence>
<reference evidence="3 4" key="1">
    <citation type="submission" date="2021-05" db="EMBL/GenBank/DDBJ databases">
        <title>Culturable bacteria isolated from Daya Bay.</title>
        <authorList>
            <person name="Zheng W."/>
            <person name="Yu S."/>
            <person name="Huang Y."/>
        </authorList>
    </citation>
    <scope>NUCLEOTIDE SEQUENCE [LARGE SCALE GENOMIC DNA]</scope>
    <source>
        <strain evidence="3 4">DP4N28-5</strain>
    </source>
</reference>
<dbReference type="GO" id="GO:0008168">
    <property type="term" value="F:methyltransferase activity"/>
    <property type="evidence" value="ECO:0007669"/>
    <property type="project" value="UniProtKB-KW"/>
</dbReference>
<sequence>MFRTKTKRDSGKTSGDGTRAKIVHPSEYGSNANTAILRRNRKFTYRDQKGQVDFLVNNVLDYEKNGLPKNGYFVDLACADGVYISNTYFLEKHLNWTGLLFEPNPEFHDKIRAARRSPLVTDCVTDTAGETVKFRIDNGMLGGIVSNETDNNAKIRGEELADATVVDIPTTTLEKELDAAGAPSVIDFLSLDIEGAEWIALRSFPFEKYSFRCMTIENPTIELDLLLDEKGYRQVAHLRQDVIYVQETELPNVNFAPNTVFAFTPKKRD</sequence>
<protein>
    <submittedName>
        <fullName evidence="3">FkbM family methyltransferase</fullName>
    </submittedName>
</protein>
<name>A0ABS6T2J0_9RHOB</name>
<organism evidence="3 4">
    <name type="scientific">Maritimibacter dapengensis</name>
    <dbReference type="NCBI Taxonomy" id="2836868"/>
    <lineage>
        <taxon>Bacteria</taxon>
        <taxon>Pseudomonadati</taxon>
        <taxon>Pseudomonadota</taxon>
        <taxon>Alphaproteobacteria</taxon>
        <taxon>Rhodobacterales</taxon>
        <taxon>Roseobacteraceae</taxon>
        <taxon>Maritimibacter</taxon>
    </lineage>
</organism>
<evidence type="ECO:0000313" key="4">
    <source>
        <dbReference type="Proteomes" id="UP000756530"/>
    </source>
</evidence>
<keyword evidence="4" id="KW-1185">Reference proteome</keyword>
<dbReference type="PANTHER" id="PTHR34009:SF2">
    <property type="entry name" value="PROTEIN STAR"/>
    <property type="match status" value="1"/>
</dbReference>
<dbReference type="GO" id="GO:0032259">
    <property type="term" value="P:methylation"/>
    <property type="evidence" value="ECO:0007669"/>
    <property type="project" value="UniProtKB-KW"/>
</dbReference>
<dbReference type="InterPro" id="IPR053202">
    <property type="entry name" value="EGF_Rcpt_Signaling_Reg"/>
</dbReference>
<comment type="caution">
    <text evidence="3">The sequence shown here is derived from an EMBL/GenBank/DDBJ whole genome shotgun (WGS) entry which is preliminary data.</text>
</comment>
<keyword evidence="3" id="KW-0489">Methyltransferase</keyword>
<feature type="domain" description="Methyltransferase FkbM" evidence="2">
    <location>
        <begin position="80"/>
        <end position="233"/>
    </location>
</feature>
<dbReference type="Pfam" id="PF05050">
    <property type="entry name" value="Methyltransf_21"/>
    <property type="match status" value="1"/>
</dbReference>
<feature type="region of interest" description="Disordered" evidence="1">
    <location>
        <begin position="1"/>
        <end position="20"/>
    </location>
</feature>
<gene>
    <name evidence="3" type="ORF">KJP28_11015</name>
</gene>
<keyword evidence="3" id="KW-0808">Transferase</keyword>
<dbReference type="EMBL" id="JAHUZE010000002">
    <property type="protein sequence ID" value="MBV7379459.1"/>
    <property type="molecule type" value="Genomic_DNA"/>
</dbReference>
<accession>A0ABS6T2J0</accession>
<dbReference type="PANTHER" id="PTHR34009">
    <property type="entry name" value="PROTEIN STAR"/>
    <property type="match status" value="1"/>
</dbReference>
<dbReference type="InterPro" id="IPR006342">
    <property type="entry name" value="FkbM_mtfrase"/>
</dbReference>
<dbReference type="RefSeq" id="WP_218392583.1">
    <property type="nucleotide sequence ID" value="NZ_JAHUZE010000002.1"/>
</dbReference>
<evidence type="ECO:0000313" key="3">
    <source>
        <dbReference type="EMBL" id="MBV7379459.1"/>
    </source>
</evidence>
<proteinExistence type="predicted"/>
<evidence type="ECO:0000259" key="2">
    <source>
        <dbReference type="Pfam" id="PF05050"/>
    </source>
</evidence>
<dbReference type="Proteomes" id="UP000756530">
    <property type="component" value="Unassembled WGS sequence"/>
</dbReference>